<name>A0A1J5QPV0_9ZZZZ</name>
<reference evidence="1" key="1">
    <citation type="submission" date="2016-10" db="EMBL/GenBank/DDBJ databases">
        <title>Sequence of Gallionella enrichment culture.</title>
        <authorList>
            <person name="Poehlein A."/>
            <person name="Muehling M."/>
            <person name="Daniel R."/>
        </authorList>
    </citation>
    <scope>NUCLEOTIDE SEQUENCE</scope>
</reference>
<proteinExistence type="predicted"/>
<gene>
    <name evidence="1" type="ORF">GALL_387290</name>
</gene>
<dbReference type="EMBL" id="MLJW01001199">
    <property type="protein sequence ID" value="OIQ79523.1"/>
    <property type="molecule type" value="Genomic_DNA"/>
</dbReference>
<organism evidence="1">
    <name type="scientific">mine drainage metagenome</name>
    <dbReference type="NCBI Taxonomy" id="410659"/>
    <lineage>
        <taxon>unclassified sequences</taxon>
        <taxon>metagenomes</taxon>
        <taxon>ecological metagenomes</taxon>
    </lineage>
</organism>
<protein>
    <submittedName>
        <fullName evidence="1">Uncharacterized protein</fullName>
    </submittedName>
</protein>
<dbReference type="AlphaFoldDB" id="A0A1J5QPV0"/>
<comment type="caution">
    <text evidence="1">The sequence shown here is derived from an EMBL/GenBank/DDBJ whole genome shotgun (WGS) entry which is preliminary data.</text>
</comment>
<evidence type="ECO:0000313" key="1">
    <source>
        <dbReference type="EMBL" id="OIQ79523.1"/>
    </source>
</evidence>
<dbReference type="InterPro" id="IPR021847">
    <property type="entry name" value="DUF3443"/>
</dbReference>
<sequence>MRLVSTVQFIALPLAASLAAGAAHAAAERPLADNIVPVVVSGGNPDLRNTPLVDVTVCNQRGKCKIVPNVIVDTGSTGLVLFRGAVEELDLGPVSFHARSVQPYTKWWKSGSKNVLGPLRWAKVGLGNVMTTQAIPVLVFDLPKRGEALPQGYAQVDGRWAMSLRSNGILGIGPQRVSENGYLFRQGAEWVDIGDYWPGELIGKQLANPIAHFPAPYNNGSVISMPEVDWRNGAKRVRGWLGLGIGKATEELFPSAIRVVSHDLDAKSAFPAMLAKREVRVKVRSGFSGSLLDLAHLGVPMHPSAAQLHDASAPMSIELAVPSGGGFTPLSRPLYVGPTLDYIESHRGCGALPMVTGWHGEPDATNVLGLPFYYGRVVATGLSGTVNPFARGALTKAPFVAVDDDDEDFEIVDAEPARIGAANGPAIIDDYLDRHERRHPAPKGPRAAVADEDFELLSVSPNGFIAYTDSD</sequence>
<accession>A0A1J5QPV0</accession>
<dbReference type="Pfam" id="PF11925">
    <property type="entry name" value="DUF3443"/>
    <property type="match status" value="1"/>
</dbReference>